<evidence type="ECO:0000259" key="7">
    <source>
        <dbReference type="PROSITE" id="PS50850"/>
    </source>
</evidence>
<reference evidence="9" key="2">
    <citation type="journal article" date="2018" name="Nat. Commun.">
        <title>Extreme sensitivity to ultraviolet light in the fungal pathogen causing white-nose syndrome of bats.</title>
        <authorList>
            <person name="Palmer J.M."/>
            <person name="Drees K.P."/>
            <person name="Foster J.T."/>
            <person name="Lindner D.L."/>
        </authorList>
    </citation>
    <scope>NUCLEOTIDE SEQUENCE [LARGE SCALE GENOMIC DNA]</scope>
    <source>
        <strain evidence="9">UAMH 10579</strain>
    </source>
</reference>
<organism evidence="8 9">
    <name type="scientific">Pseudogymnoascus verrucosus</name>
    <dbReference type="NCBI Taxonomy" id="342668"/>
    <lineage>
        <taxon>Eukaryota</taxon>
        <taxon>Fungi</taxon>
        <taxon>Dikarya</taxon>
        <taxon>Ascomycota</taxon>
        <taxon>Pezizomycotina</taxon>
        <taxon>Leotiomycetes</taxon>
        <taxon>Thelebolales</taxon>
        <taxon>Thelebolaceae</taxon>
        <taxon>Pseudogymnoascus</taxon>
    </lineage>
</organism>
<evidence type="ECO:0000256" key="4">
    <source>
        <dbReference type="ARBA" id="ARBA00023136"/>
    </source>
</evidence>
<dbReference type="Pfam" id="PF07690">
    <property type="entry name" value="MFS_1"/>
    <property type="match status" value="1"/>
</dbReference>
<feature type="transmembrane region" description="Helical" evidence="6">
    <location>
        <begin position="368"/>
        <end position="388"/>
    </location>
</feature>
<name>A0A1B8GPI1_9PEZI</name>
<dbReference type="InterPro" id="IPR020846">
    <property type="entry name" value="MFS_dom"/>
</dbReference>
<keyword evidence="9" id="KW-1185">Reference proteome</keyword>
<keyword evidence="4 6" id="KW-0472">Membrane</keyword>
<dbReference type="AlphaFoldDB" id="A0A1B8GPI1"/>
<evidence type="ECO:0000256" key="6">
    <source>
        <dbReference type="SAM" id="Phobius"/>
    </source>
</evidence>
<feature type="transmembrane region" description="Helical" evidence="6">
    <location>
        <begin position="250"/>
        <end position="270"/>
    </location>
</feature>
<feature type="transmembrane region" description="Helical" evidence="6">
    <location>
        <begin position="505"/>
        <end position="527"/>
    </location>
</feature>
<keyword evidence="3 6" id="KW-1133">Transmembrane helix</keyword>
<dbReference type="EMBL" id="KV460220">
    <property type="protein sequence ID" value="OBT97755.1"/>
    <property type="molecule type" value="Genomic_DNA"/>
</dbReference>
<accession>A0A1B8GPI1</accession>
<comment type="subcellular location">
    <subcellularLocation>
        <location evidence="1">Membrane</location>
        <topology evidence="1">Multi-pass membrane protein</topology>
    </subcellularLocation>
</comment>
<evidence type="ECO:0000256" key="5">
    <source>
        <dbReference type="SAM" id="MobiDB-lite"/>
    </source>
</evidence>
<protein>
    <recommendedName>
        <fullName evidence="7">Major facilitator superfamily (MFS) profile domain-containing protein</fullName>
    </recommendedName>
</protein>
<dbReference type="InterPro" id="IPR011701">
    <property type="entry name" value="MFS"/>
</dbReference>
<proteinExistence type="predicted"/>
<feature type="compositionally biased region" description="Polar residues" evidence="5">
    <location>
        <begin position="564"/>
        <end position="596"/>
    </location>
</feature>
<evidence type="ECO:0000256" key="1">
    <source>
        <dbReference type="ARBA" id="ARBA00004141"/>
    </source>
</evidence>
<gene>
    <name evidence="8" type="ORF">VE01_05093</name>
</gene>
<dbReference type="PANTHER" id="PTHR23502:SF13">
    <property type="entry name" value="MULTIDRUG TRANSPORTER, PUTATIVE (AFU_ORTHOLOGUE AFUA_2G12550)-RELATED"/>
    <property type="match status" value="1"/>
</dbReference>
<evidence type="ECO:0000256" key="2">
    <source>
        <dbReference type="ARBA" id="ARBA00022692"/>
    </source>
</evidence>
<dbReference type="GO" id="GO:0005886">
    <property type="term" value="C:plasma membrane"/>
    <property type="evidence" value="ECO:0007669"/>
    <property type="project" value="TreeGrafter"/>
</dbReference>
<dbReference type="Proteomes" id="UP000091956">
    <property type="component" value="Unassembled WGS sequence"/>
</dbReference>
<feature type="transmembrane region" description="Helical" evidence="6">
    <location>
        <begin position="409"/>
        <end position="429"/>
    </location>
</feature>
<evidence type="ECO:0000313" key="8">
    <source>
        <dbReference type="EMBL" id="OBT97755.1"/>
    </source>
</evidence>
<dbReference type="STRING" id="342668.A0A1B8GPI1"/>
<feature type="region of interest" description="Disordered" evidence="5">
    <location>
        <begin position="550"/>
        <end position="596"/>
    </location>
</feature>
<dbReference type="RefSeq" id="XP_018131488.1">
    <property type="nucleotide sequence ID" value="XM_018274559.2"/>
</dbReference>
<feature type="transmembrane region" description="Helical" evidence="6">
    <location>
        <begin position="329"/>
        <end position="348"/>
    </location>
</feature>
<dbReference type="OrthoDB" id="5376138at2759"/>
<reference evidence="8 9" key="1">
    <citation type="submission" date="2016-03" db="EMBL/GenBank/DDBJ databases">
        <title>Comparative genomics of Pseudogymnoascus destructans, the fungus causing white-nose syndrome of bats.</title>
        <authorList>
            <person name="Palmer J.M."/>
            <person name="Drees K.P."/>
            <person name="Foster J.T."/>
            <person name="Lindner D.L."/>
        </authorList>
    </citation>
    <scope>NUCLEOTIDE SEQUENCE [LARGE SCALE GENOMIC DNA]</scope>
    <source>
        <strain evidence="8 9">UAMH 10579</strain>
    </source>
</reference>
<evidence type="ECO:0000256" key="3">
    <source>
        <dbReference type="ARBA" id="ARBA00022989"/>
    </source>
</evidence>
<dbReference type="SUPFAM" id="SSF103473">
    <property type="entry name" value="MFS general substrate transporter"/>
    <property type="match status" value="1"/>
</dbReference>
<dbReference type="GeneID" id="28838479"/>
<dbReference type="PANTHER" id="PTHR23502">
    <property type="entry name" value="MAJOR FACILITATOR SUPERFAMILY"/>
    <property type="match status" value="1"/>
</dbReference>
<dbReference type="Gene3D" id="1.20.1250.20">
    <property type="entry name" value="MFS general substrate transporter like domains"/>
    <property type="match status" value="1"/>
</dbReference>
<feature type="transmembrane region" description="Helical" evidence="6">
    <location>
        <begin position="135"/>
        <end position="154"/>
    </location>
</feature>
<evidence type="ECO:0000313" key="9">
    <source>
        <dbReference type="Proteomes" id="UP000091956"/>
    </source>
</evidence>
<feature type="compositionally biased region" description="Basic and acidic residues" evidence="5">
    <location>
        <begin position="1"/>
        <end position="14"/>
    </location>
</feature>
<dbReference type="FunFam" id="1.20.1250.20:FF:000088">
    <property type="entry name" value="MFS multidrug transporter, putative"/>
    <property type="match status" value="1"/>
</dbReference>
<feature type="transmembrane region" description="Helical" evidence="6">
    <location>
        <begin position="192"/>
        <end position="212"/>
    </location>
</feature>
<feature type="transmembrane region" description="Helical" evidence="6">
    <location>
        <begin position="435"/>
        <end position="458"/>
    </location>
</feature>
<keyword evidence="2 6" id="KW-0812">Transmembrane</keyword>
<feature type="transmembrane region" description="Helical" evidence="6">
    <location>
        <begin position="95"/>
        <end position="115"/>
    </location>
</feature>
<dbReference type="GO" id="GO:0022857">
    <property type="term" value="F:transmembrane transporter activity"/>
    <property type="evidence" value="ECO:0007669"/>
    <property type="project" value="InterPro"/>
</dbReference>
<dbReference type="PROSITE" id="PS50850">
    <property type="entry name" value="MFS"/>
    <property type="match status" value="1"/>
</dbReference>
<feature type="region of interest" description="Disordered" evidence="5">
    <location>
        <begin position="1"/>
        <end position="57"/>
    </location>
</feature>
<feature type="transmembrane region" description="Helical" evidence="6">
    <location>
        <begin position="219"/>
        <end position="238"/>
    </location>
</feature>
<feature type="domain" description="Major facilitator superfamily (MFS) profile" evidence="7">
    <location>
        <begin position="97"/>
        <end position="534"/>
    </location>
</feature>
<sequence>MATPHESDPHRDANALETIETIGHASSSEDLTTSTSTDNHDSTGEKAPPNRPRFPIHGLEETRVIEKTGTNVQQEITEEDCYDELGFSFTSAKKWWILSVIFIVQVSMNFNTSLYSNAIGGIGAEFGVSDQAARAGAAIFLITYAFGCELWAPWSEELGRKPILQASLFLVNIWQIPVALAPNFATVLVGRALGGLSSAGGSVTLGMIADMFEADRQQYAVAFIVFSSVGGSVLGPVVGGFVEQYCAWRWNIWIQLIFGVAVQLLHLLTVPETRTTVMMDKIAKRRRKDGTSPNVYGPNELVPFRERFSAREILATWIRPFKMFLTEPIVLTLSLLSGFSDALIFMFVQSYGLVYKQWGFNTYQVGLAFIPLLVGYFIAWASFIPAIRRNIKERKEKPHDEKAQYESRLWWLLFTAPCLPIGLIIFGWTSTGPPIHWIGTCIAAAIVGIANYSIYMATIDYMVCAYGPYSASATGGNGWSRDFLAGVLTIPATPFFQNIGGKNHLPYAFTILFCISCVLVVAVYVIYLRGPQLRKRSPFAQQLSSAREEMATGGHRLSRMPTHSRANSFARSQQSVRVRQGMGSRQNSYVASRPNSYVASRQNSFVGNKQSQPSNSAN</sequence>
<dbReference type="InterPro" id="IPR036259">
    <property type="entry name" value="MFS_trans_sf"/>
</dbReference>
<feature type="compositionally biased region" description="Low complexity" evidence="5">
    <location>
        <begin position="26"/>
        <end position="37"/>
    </location>
</feature>